<feature type="non-terminal residue" evidence="2">
    <location>
        <position position="31"/>
    </location>
</feature>
<accession>K0THQ0</accession>
<organism evidence="2 3">
    <name type="scientific">Thalassiosira oceanica</name>
    <name type="common">Marine diatom</name>
    <dbReference type="NCBI Taxonomy" id="159749"/>
    <lineage>
        <taxon>Eukaryota</taxon>
        <taxon>Sar</taxon>
        <taxon>Stramenopiles</taxon>
        <taxon>Ochrophyta</taxon>
        <taxon>Bacillariophyta</taxon>
        <taxon>Coscinodiscophyceae</taxon>
        <taxon>Thalassiosirophycidae</taxon>
        <taxon>Thalassiosirales</taxon>
        <taxon>Thalassiosiraceae</taxon>
        <taxon>Thalassiosira</taxon>
    </lineage>
</organism>
<dbReference type="EMBL" id="AGNL01001416">
    <property type="protein sequence ID" value="EJK77015.1"/>
    <property type="molecule type" value="Genomic_DNA"/>
</dbReference>
<protein>
    <submittedName>
        <fullName evidence="2">Uncharacterized protein</fullName>
    </submittedName>
</protein>
<feature type="chain" id="PRO_5003838502" evidence="1">
    <location>
        <begin position="21"/>
        <end position="31"/>
    </location>
</feature>
<keyword evidence="3" id="KW-1185">Reference proteome</keyword>
<proteinExistence type="predicted"/>
<gene>
    <name evidence="2" type="ORF">THAOC_01183</name>
</gene>
<evidence type="ECO:0000256" key="1">
    <source>
        <dbReference type="SAM" id="SignalP"/>
    </source>
</evidence>
<evidence type="ECO:0000313" key="2">
    <source>
        <dbReference type="EMBL" id="EJK77015.1"/>
    </source>
</evidence>
<evidence type="ECO:0000313" key="3">
    <source>
        <dbReference type="Proteomes" id="UP000266841"/>
    </source>
</evidence>
<name>K0THQ0_THAOC</name>
<comment type="caution">
    <text evidence="2">The sequence shown here is derived from an EMBL/GenBank/DDBJ whole genome shotgun (WGS) entry which is preliminary data.</text>
</comment>
<keyword evidence="1" id="KW-0732">Signal</keyword>
<dbReference type="Proteomes" id="UP000266841">
    <property type="component" value="Unassembled WGS sequence"/>
</dbReference>
<sequence length="31" mass="3125">MKVVALVLATAFALMTSADADVSPLANFAAD</sequence>
<feature type="signal peptide" evidence="1">
    <location>
        <begin position="1"/>
        <end position="20"/>
    </location>
</feature>
<reference evidence="2 3" key="1">
    <citation type="journal article" date="2012" name="Genome Biol.">
        <title>Genome and low-iron response of an oceanic diatom adapted to chronic iron limitation.</title>
        <authorList>
            <person name="Lommer M."/>
            <person name="Specht M."/>
            <person name="Roy A.S."/>
            <person name="Kraemer L."/>
            <person name="Andreson R."/>
            <person name="Gutowska M.A."/>
            <person name="Wolf J."/>
            <person name="Bergner S.V."/>
            <person name="Schilhabel M.B."/>
            <person name="Klostermeier U.C."/>
            <person name="Beiko R.G."/>
            <person name="Rosenstiel P."/>
            <person name="Hippler M."/>
            <person name="Laroche J."/>
        </authorList>
    </citation>
    <scope>NUCLEOTIDE SEQUENCE [LARGE SCALE GENOMIC DNA]</scope>
    <source>
        <strain evidence="2 3">CCMP1005</strain>
    </source>
</reference>
<dbReference type="AlphaFoldDB" id="K0THQ0"/>